<evidence type="ECO:0000256" key="4">
    <source>
        <dbReference type="SAM" id="MobiDB-lite"/>
    </source>
</evidence>
<evidence type="ECO:0000313" key="5">
    <source>
        <dbReference type="EMBL" id="KAF3442446.1"/>
    </source>
</evidence>
<keyword evidence="1" id="KW-0678">Repressor</keyword>
<evidence type="ECO:0000313" key="6">
    <source>
        <dbReference type="Proteomes" id="UP000796880"/>
    </source>
</evidence>
<dbReference type="AlphaFoldDB" id="A0A8K0MD19"/>
<organism evidence="5 6">
    <name type="scientific">Rhamnella rubrinervis</name>
    <dbReference type="NCBI Taxonomy" id="2594499"/>
    <lineage>
        <taxon>Eukaryota</taxon>
        <taxon>Viridiplantae</taxon>
        <taxon>Streptophyta</taxon>
        <taxon>Embryophyta</taxon>
        <taxon>Tracheophyta</taxon>
        <taxon>Spermatophyta</taxon>
        <taxon>Magnoliopsida</taxon>
        <taxon>eudicotyledons</taxon>
        <taxon>Gunneridae</taxon>
        <taxon>Pentapetalae</taxon>
        <taxon>rosids</taxon>
        <taxon>fabids</taxon>
        <taxon>Rosales</taxon>
        <taxon>Rhamnaceae</taxon>
        <taxon>rhamnoid group</taxon>
        <taxon>Rhamneae</taxon>
        <taxon>Rhamnella</taxon>
    </lineage>
</organism>
<gene>
    <name evidence="5" type="ORF">FNV43_RR16362</name>
</gene>
<dbReference type="Pfam" id="PF08744">
    <property type="entry name" value="NOZZLE"/>
    <property type="match status" value="1"/>
</dbReference>
<dbReference type="OrthoDB" id="1926221at2759"/>
<comment type="caution">
    <text evidence="5">The sequence shown here is derived from an EMBL/GenBank/DDBJ whole genome shotgun (WGS) entry which is preliminary data.</text>
</comment>
<dbReference type="Proteomes" id="UP000796880">
    <property type="component" value="Unassembled WGS sequence"/>
</dbReference>
<feature type="compositionally biased region" description="Basic residues" evidence="4">
    <location>
        <begin position="28"/>
        <end position="38"/>
    </location>
</feature>
<keyword evidence="2" id="KW-0805">Transcription regulation</keyword>
<keyword evidence="6" id="KW-1185">Reference proteome</keyword>
<dbReference type="GO" id="GO:0003700">
    <property type="term" value="F:DNA-binding transcription factor activity"/>
    <property type="evidence" value="ECO:0007669"/>
    <property type="project" value="InterPro"/>
</dbReference>
<evidence type="ECO:0000256" key="2">
    <source>
        <dbReference type="ARBA" id="ARBA00023015"/>
    </source>
</evidence>
<evidence type="ECO:0000256" key="1">
    <source>
        <dbReference type="ARBA" id="ARBA00022491"/>
    </source>
</evidence>
<name>A0A8K0MD19_9ROSA</name>
<feature type="region of interest" description="Disordered" evidence="4">
    <location>
        <begin position="1"/>
        <end position="42"/>
    </location>
</feature>
<feature type="region of interest" description="Disordered" evidence="4">
    <location>
        <begin position="367"/>
        <end position="397"/>
    </location>
</feature>
<feature type="region of interest" description="Disordered" evidence="4">
    <location>
        <begin position="299"/>
        <end position="329"/>
    </location>
</feature>
<protein>
    <submittedName>
        <fullName evidence="5">Uncharacterized protein</fullName>
    </submittedName>
</protein>
<proteinExistence type="predicted"/>
<evidence type="ECO:0000256" key="3">
    <source>
        <dbReference type="ARBA" id="ARBA00023163"/>
    </source>
</evidence>
<keyword evidence="3" id="KW-0804">Transcription</keyword>
<dbReference type="PANTHER" id="PTHR33388">
    <property type="entry name" value="OS01G0212500 PROTEIN"/>
    <property type="match status" value="1"/>
</dbReference>
<sequence length="431" mass="47153">MAQDDQTQKCSSSSGGGGIGSNNGRSSSSKKPKQKKVPQRGLGVAQLEKIRLEEQQKKDAAVVAAAAILSSPPSPLSPTTKSSYISLPIPHYHHSNQSSSIPFPSLPSVDTSSANSIFRPSLPAQSIDVRKPNTVPLTNLAHNDGFEITGHANVPKLWNPCEYNFEKENSSGLDPGLALRSTLNLPYEPNTIWPLTFPVHRTQQHHRPPSMVNVPLSTSSSVLSFQMEPPSNQSYYGNRTPMWPEEEKIVGMKRPYPFSLENPPGPPSFNFKFPTFVGPVRVDEPASCMINGSSFTLEPRNAKLREDPSCSTSISESHSRNGIKENGASNGDFLTLALPAWTCTQRPKFNHSPAHLSFHNRETPNFETLPFKESVNEPKKKLQAGPSGSNEQPPPFYSFFPPAKLQIGHADTAMHNCNGEVGENVDLNLKL</sequence>
<accession>A0A8K0MD19</accession>
<feature type="compositionally biased region" description="Polar residues" evidence="4">
    <location>
        <begin position="1"/>
        <end position="10"/>
    </location>
</feature>
<dbReference type="PANTHER" id="PTHR33388:SF1">
    <property type="entry name" value="PROTEIN SPEAR2"/>
    <property type="match status" value="1"/>
</dbReference>
<dbReference type="InterPro" id="IPR014855">
    <property type="entry name" value="NOZZLE"/>
</dbReference>
<dbReference type="InterPro" id="IPR040356">
    <property type="entry name" value="SPEAR"/>
</dbReference>
<dbReference type="EMBL" id="VOIH02000007">
    <property type="protein sequence ID" value="KAF3442446.1"/>
    <property type="molecule type" value="Genomic_DNA"/>
</dbReference>
<reference evidence="5" key="1">
    <citation type="submission" date="2020-03" db="EMBL/GenBank/DDBJ databases">
        <title>A high-quality chromosome-level genome assembly of a woody plant with both climbing and erect habits, Rhamnella rubrinervis.</title>
        <authorList>
            <person name="Lu Z."/>
            <person name="Yang Y."/>
            <person name="Zhu X."/>
            <person name="Sun Y."/>
        </authorList>
    </citation>
    <scope>NUCLEOTIDE SEQUENCE</scope>
    <source>
        <strain evidence="5">BYM</strain>
        <tissue evidence="5">Leaf</tissue>
    </source>
</reference>